<dbReference type="InterPro" id="IPR050235">
    <property type="entry name" value="CK1_Ser-Thr_kinase"/>
</dbReference>
<accession>A0A5B8RIE2</accession>
<evidence type="ECO:0000256" key="4">
    <source>
        <dbReference type="PROSITE-ProRule" id="PRU10141"/>
    </source>
</evidence>
<keyword evidence="3 4" id="KW-0067">ATP-binding</keyword>
<evidence type="ECO:0000256" key="1">
    <source>
        <dbReference type="ARBA" id="ARBA00012513"/>
    </source>
</evidence>
<proteinExistence type="predicted"/>
<evidence type="ECO:0000259" key="5">
    <source>
        <dbReference type="PROSITE" id="PS50011"/>
    </source>
</evidence>
<sequence>MDLKDEFIQIIKRYSELSLMDTENETKKYIQEAFNASLSEVFITDTQEPSKQEQIQDGCIYIFKKGKNIGQKCGSGKFKFCSKHKKNDLNIEVNQEKNVKERKKPIPKPKPTNKIETGLVINQNWFLGTSIGKGGFGEIYSAAKFNEFGNYKDDDFNFAIKIEPKSNGPLFVEMHFYKRVIVEKEIEKFKLQKNIQNLGLPKYYGSGLYNDYRYIVMERYDSNIDKLFRNGNLNSSTILQIGIQILNIVEYIHSKGYIHADIKGENILLKENDPYHIYLVDFGLCSRYSNIYRPDPKKAHNGTLKYTSRDNHKGVESRRGDLEILGYNMIEWSGGILPWQHLCKKNAEKKILNEVSESKIKYMNDLSLFFNKVQFNDTNLKNKLQTYFETIIKITFEELPPYQLLHNIFNN</sequence>
<dbReference type="PROSITE" id="PS00107">
    <property type="entry name" value="PROTEIN_KINASE_ATP"/>
    <property type="match status" value="1"/>
</dbReference>
<reference evidence="6" key="1">
    <citation type="journal article" date="2019" name="Viruses">
        <title>Detection and Characterization of Invertebrate Iridoviruses Found in Reptiles and Prey Insects in Europe over the Past Two Decades.</title>
        <authorList>
            <person name="Papp T."/>
            <person name="Marschang R.E."/>
        </authorList>
    </citation>
    <scope>NUCLEOTIDE SEQUENCE</scope>
    <source>
        <strain evidence="6">Liz-CrIV</strain>
    </source>
</reference>
<keyword evidence="2 4" id="KW-0547">Nucleotide-binding</keyword>
<feature type="domain" description="Protein kinase" evidence="5">
    <location>
        <begin position="125"/>
        <end position="409"/>
    </location>
</feature>
<dbReference type="EMBL" id="MN081869">
    <property type="protein sequence ID" value="QEA08336.1"/>
    <property type="molecule type" value="Genomic_DNA"/>
</dbReference>
<organism evidence="6">
    <name type="scientific">Iridovirus Liz-CrIV</name>
    <dbReference type="NCBI Taxonomy" id="2594309"/>
    <lineage>
        <taxon>Viruses</taxon>
        <taxon>Varidnaviria</taxon>
        <taxon>Bamfordvirae</taxon>
        <taxon>Nucleocytoviricota</taxon>
        <taxon>Megaviricetes</taxon>
        <taxon>Pimascovirales</taxon>
        <taxon>Pimascovirales incertae sedis</taxon>
        <taxon>Iridoviridae</taxon>
    </lineage>
</organism>
<dbReference type="InterPro" id="IPR008271">
    <property type="entry name" value="Ser/Thr_kinase_AS"/>
</dbReference>
<dbReference type="InterPro" id="IPR017441">
    <property type="entry name" value="Protein_kinase_ATP_BS"/>
</dbReference>
<protein>
    <recommendedName>
        <fullName evidence="1">non-specific serine/threonine protein kinase</fullName>
        <ecNumber evidence="1">2.7.11.1</ecNumber>
    </recommendedName>
</protein>
<dbReference type="PANTHER" id="PTHR11909">
    <property type="entry name" value="CASEIN KINASE-RELATED"/>
    <property type="match status" value="1"/>
</dbReference>
<evidence type="ECO:0000256" key="2">
    <source>
        <dbReference type="ARBA" id="ARBA00022741"/>
    </source>
</evidence>
<dbReference type="SUPFAM" id="SSF56112">
    <property type="entry name" value="Protein kinase-like (PK-like)"/>
    <property type="match status" value="1"/>
</dbReference>
<dbReference type="InterPro" id="IPR000719">
    <property type="entry name" value="Prot_kinase_dom"/>
</dbReference>
<dbReference type="SMART" id="SM00220">
    <property type="entry name" value="S_TKc"/>
    <property type="match status" value="1"/>
</dbReference>
<evidence type="ECO:0000313" key="6">
    <source>
        <dbReference type="EMBL" id="QEA08336.1"/>
    </source>
</evidence>
<dbReference type="EC" id="2.7.11.1" evidence="1"/>
<dbReference type="Pfam" id="PF00069">
    <property type="entry name" value="Pkinase"/>
    <property type="match status" value="1"/>
</dbReference>
<dbReference type="PROSITE" id="PS00108">
    <property type="entry name" value="PROTEIN_KINASE_ST"/>
    <property type="match status" value="1"/>
</dbReference>
<dbReference type="GO" id="GO:0005524">
    <property type="term" value="F:ATP binding"/>
    <property type="evidence" value="ECO:0007669"/>
    <property type="project" value="UniProtKB-UniRule"/>
</dbReference>
<dbReference type="PROSITE" id="PS50011">
    <property type="entry name" value="PROTEIN_KINASE_DOM"/>
    <property type="match status" value="1"/>
</dbReference>
<evidence type="ECO:0000256" key="3">
    <source>
        <dbReference type="ARBA" id="ARBA00022840"/>
    </source>
</evidence>
<feature type="binding site" evidence="4">
    <location>
        <position position="161"/>
    </location>
    <ligand>
        <name>ATP</name>
        <dbReference type="ChEBI" id="CHEBI:30616"/>
    </ligand>
</feature>
<dbReference type="Gene3D" id="1.10.510.10">
    <property type="entry name" value="Transferase(Phosphotransferase) domain 1"/>
    <property type="match status" value="1"/>
</dbReference>
<dbReference type="InterPro" id="IPR011009">
    <property type="entry name" value="Kinase-like_dom_sf"/>
</dbReference>
<dbReference type="GO" id="GO:0004674">
    <property type="term" value="F:protein serine/threonine kinase activity"/>
    <property type="evidence" value="ECO:0007669"/>
    <property type="project" value="UniProtKB-EC"/>
</dbReference>
<name>A0A5B8RIE2_9VIRU</name>